<evidence type="ECO:0000256" key="2">
    <source>
        <dbReference type="ARBA" id="ARBA00022485"/>
    </source>
</evidence>
<keyword evidence="2" id="KW-0004">4Fe-4S</keyword>
<feature type="transmembrane region" description="Helical" evidence="7">
    <location>
        <begin position="202"/>
        <end position="219"/>
    </location>
</feature>
<evidence type="ECO:0000256" key="7">
    <source>
        <dbReference type="SAM" id="Phobius"/>
    </source>
</evidence>
<reference evidence="9 10" key="2">
    <citation type="submission" date="2014-05" db="EMBL/GenBank/DDBJ databases">
        <title>Genome sequence of the 3-chlorobenzoate degrading bacterium Pseudomonas knackmussii B13 shows multiple evidence for horizontal gene transfer.</title>
        <authorList>
            <person name="Miyazaki R."/>
            <person name="Bertelli C."/>
            <person name="Falquet L."/>
            <person name="Robinson-Rechavi M."/>
            <person name="Gharib W."/>
            <person name="Roy S."/>
            <person name="Van der Meer J.R."/>
        </authorList>
    </citation>
    <scope>NUCLEOTIDE SEQUENCE [LARGE SCALE GENOMIC DNA]</scope>
    <source>
        <strain evidence="9 10">B13</strain>
    </source>
</reference>
<keyword evidence="6" id="KW-0411">Iron-sulfur</keyword>
<keyword evidence="5" id="KW-0408">Iron</keyword>
<organism evidence="9 10">
    <name type="scientific">Pseudomonas knackmussii (strain DSM 6978 / CCUG 54928 / LMG 23759 / B13)</name>
    <dbReference type="NCBI Taxonomy" id="1301098"/>
    <lineage>
        <taxon>Bacteria</taxon>
        <taxon>Pseudomonadati</taxon>
        <taxon>Pseudomonadota</taxon>
        <taxon>Gammaproteobacteria</taxon>
        <taxon>Pseudomonadales</taxon>
        <taxon>Pseudomonadaceae</taxon>
        <taxon>Pseudomonas</taxon>
    </lineage>
</organism>
<dbReference type="PATRIC" id="fig|1301098.3.peg.679"/>
<feature type="transmembrane region" description="Helical" evidence="7">
    <location>
        <begin position="165"/>
        <end position="182"/>
    </location>
</feature>
<dbReference type="FunFam" id="1.10.1060.10:FF:000015">
    <property type="entry name" value="Cytochrome c oxidase accessory protein CcoG"/>
    <property type="match status" value="1"/>
</dbReference>
<dbReference type="GO" id="GO:0005886">
    <property type="term" value="C:plasma membrane"/>
    <property type="evidence" value="ECO:0007669"/>
    <property type="project" value="TreeGrafter"/>
</dbReference>
<feature type="transmembrane region" description="Helical" evidence="7">
    <location>
        <begin position="91"/>
        <end position="112"/>
    </location>
</feature>
<dbReference type="InterPro" id="IPR051684">
    <property type="entry name" value="Electron_Trans/Redox"/>
</dbReference>
<dbReference type="Gene3D" id="2.60.40.10">
    <property type="entry name" value="Immunoglobulins"/>
    <property type="match status" value="1"/>
</dbReference>
<evidence type="ECO:0000256" key="3">
    <source>
        <dbReference type="ARBA" id="ARBA00022723"/>
    </source>
</evidence>
<dbReference type="OrthoDB" id="9811700at2"/>
<gene>
    <name evidence="9" type="ORF">PKB_0673</name>
</gene>
<feature type="transmembrane region" description="Helical" evidence="7">
    <location>
        <begin position="340"/>
        <end position="358"/>
    </location>
</feature>
<keyword evidence="7" id="KW-0472">Membrane</keyword>
<dbReference type="PROSITE" id="PS00198">
    <property type="entry name" value="4FE4S_FER_1"/>
    <property type="match status" value="1"/>
</dbReference>
<keyword evidence="7" id="KW-0812">Transmembrane</keyword>
<evidence type="ECO:0000259" key="8">
    <source>
        <dbReference type="PROSITE" id="PS51379"/>
    </source>
</evidence>
<dbReference type="KEGG" id="pkc:PKB_0673"/>
<keyword evidence="1" id="KW-0813">Transport</keyword>
<dbReference type="STRING" id="1301098.PKB_0673"/>
<dbReference type="InterPro" id="IPR017900">
    <property type="entry name" value="4Fe4S_Fe_S_CS"/>
</dbReference>
<dbReference type="Pfam" id="PF11614">
    <property type="entry name" value="FixG_C"/>
    <property type="match status" value="1"/>
</dbReference>
<keyword evidence="3" id="KW-0479">Metal-binding</keyword>
<dbReference type="RefSeq" id="WP_043249004.1">
    <property type="nucleotide sequence ID" value="NZ_HG322950.1"/>
</dbReference>
<evidence type="ECO:0000256" key="4">
    <source>
        <dbReference type="ARBA" id="ARBA00022982"/>
    </source>
</evidence>
<dbReference type="AlphaFoldDB" id="A0A024HB11"/>
<name>A0A024HB11_PSEKB</name>
<dbReference type="InterPro" id="IPR032879">
    <property type="entry name" value="FixG_C"/>
</dbReference>
<dbReference type="EMBL" id="HG322950">
    <property type="protein sequence ID" value="CDF82041.1"/>
    <property type="molecule type" value="Genomic_DNA"/>
</dbReference>
<dbReference type="GO" id="GO:0046872">
    <property type="term" value="F:metal ion binding"/>
    <property type="evidence" value="ECO:0007669"/>
    <property type="project" value="UniProtKB-KW"/>
</dbReference>
<sequence length="469" mass="52027">MSERIPAKIVEIAAPQRFTPPPKPLSAVTPTVYTKRFTGRFRDLRRLGGAALFLLFFGTLWLNWNGRQAVLWDLPERKFYIFGATFWPQDLILLSALLIIAAFGLFFITVLAGRIWCGYTCPQSVFTWVFMWAEQVTEGDRNQRMKLDKAPLSANKVLRKGAKHGIWLLVSLVTAITFVGYFTPVRPLVSDLFSFQLDLESSFWVAFFAAATYANAGWLREQVCIHMCPYSRFQSVMFDKDTLVISYDAARGESRGARKKEADPKALGLGDCIDCQQCVQVCPTGIDIRDGLQIACIGCAACVDACDTVMDKMGYARGLVAYTSERALEGGRTHLLRPRLVGYAAVLVAMIGAFVWALEARPLINLDVARDRGLFRENAAGEIENIYNLKLINKTQQPQRYHLSLADASGYRLQGVPELSLAPGEIRDFAVSVASLAQSSAGGSVPLHFEVSDGHEQIDAASTFVSPRR</sequence>
<evidence type="ECO:0000256" key="1">
    <source>
        <dbReference type="ARBA" id="ARBA00022448"/>
    </source>
</evidence>
<dbReference type="HOGENOM" id="CLU_032118_0_0_6"/>
<dbReference type="SUPFAM" id="SSF54862">
    <property type="entry name" value="4Fe-4S ferredoxins"/>
    <property type="match status" value="1"/>
</dbReference>
<dbReference type="eggNOG" id="COG0348">
    <property type="taxonomic scope" value="Bacteria"/>
</dbReference>
<dbReference type="PANTHER" id="PTHR30176:SF3">
    <property type="entry name" value="FERREDOXIN-TYPE PROTEIN NAPH"/>
    <property type="match status" value="1"/>
</dbReference>
<dbReference type="InterPro" id="IPR009051">
    <property type="entry name" value="Helical_ferredxn"/>
</dbReference>
<dbReference type="Pfam" id="PF12801">
    <property type="entry name" value="Fer4_5"/>
    <property type="match status" value="1"/>
</dbReference>
<dbReference type="PANTHER" id="PTHR30176">
    <property type="entry name" value="FERREDOXIN-TYPE PROTEIN NAPH"/>
    <property type="match status" value="1"/>
</dbReference>
<dbReference type="PROSITE" id="PS51379">
    <property type="entry name" value="4FE4S_FER_2"/>
    <property type="match status" value="1"/>
</dbReference>
<keyword evidence="4" id="KW-0249">Electron transport</keyword>
<proteinExistence type="predicted"/>
<accession>A0A024HB11</accession>
<evidence type="ECO:0000256" key="6">
    <source>
        <dbReference type="ARBA" id="ARBA00023014"/>
    </source>
</evidence>
<keyword evidence="10" id="KW-1185">Reference proteome</keyword>
<keyword evidence="7" id="KW-1133">Transmembrane helix</keyword>
<evidence type="ECO:0000313" key="9">
    <source>
        <dbReference type="EMBL" id="CDF82041.1"/>
    </source>
</evidence>
<dbReference type="Pfam" id="PF13746">
    <property type="entry name" value="Fer4_18"/>
    <property type="match status" value="1"/>
</dbReference>
<evidence type="ECO:0000313" key="10">
    <source>
        <dbReference type="Proteomes" id="UP000025241"/>
    </source>
</evidence>
<dbReference type="Proteomes" id="UP000025241">
    <property type="component" value="Chromosome I"/>
</dbReference>
<evidence type="ECO:0000256" key="5">
    <source>
        <dbReference type="ARBA" id="ARBA00023004"/>
    </source>
</evidence>
<dbReference type="NCBIfam" id="TIGR02745">
    <property type="entry name" value="ccoG_rdxA_fixG"/>
    <property type="match status" value="1"/>
</dbReference>
<feature type="transmembrane region" description="Helical" evidence="7">
    <location>
        <begin position="44"/>
        <end position="64"/>
    </location>
</feature>
<dbReference type="GO" id="GO:0051539">
    <property type="term" value="F:4 iron, 4 sulfur cluster binding"/>
    <property type="evidence" value="ECO:0007669"/>
    <property type="project" value="UniProtKB-KW"/>
</dbReference>
<dbReference type="InterPro" id="IPR017896">
    <property type="entry name" value="4Fe4S_Fe-S-bd"/>
</dbReference>
<feature type="domain" description="4Fe-4S ferredoxin-type" evidence="8">
    <location>
        <begin position="263"/>
        <end position="291"/>
    </location>
</feature>
<dbReference type="InterPro" id="IPR014116">
    <property type="entry name" value="Cyt_c_oxidase_cbb3_FixG"/>
</dbReference>
<reference evidence="9 10" key="1">
    <citation type="submission" date="2013-03" db="EMBL/GenBank/DDBJ databases">
        <authorList>
            <person name="Linke B."/>
        </authorList>
    </citation>
    <scope>NUCLEOTIDE SEQUENCE [LARGE SCALE GENOMIC DNA]</scope>
    <source>
        <strain evidence="9 10">B13</strain>
    </source>
</reference>
<dbReference type="Gene3D" id="1.10.1060.10">
    <property type="entry name" value="Alpha-helical ferredoxin"/>
    <property type="match status" value="1"/>
</dbReference>
<dbReference type="InterPro" id="IPR013783">
    <property type="entry name" value="Ig-like_fold"/>
</dbReference>
<protein>
    <submittedName>
        <fullName evidence="9">Iron-sulfur protein</fullName>
    </submittedName>
</protein>